<evidence type="ECO:0000313" key="3">
    <source>
        <dbReference type="Proteomes" id="UP000076400"/>
    </source>
</evidence>
<keyword evidence="3" id="KW-1185">Reference proteome</keyword>
<dbReference type="STRING" id="580166.AUP43_02885"/>
<evidence type="ECO:0000313" key="2">
    <source>
        <dbReference type="EMBL" id="KZD05872.1"/>
    </source>
</evidence>
<name>A0A154VX07_9PROT</name>
<comment type="caution">
    <text evidence="2">The sequence shown here is derived from an EMBL/GenBank/DDBJ whole genome shotgun (WGS) entry which is preliminary data.</text>
</comment>
<organism evidence="2 3">
    <name type="scientific">Oceanibaculum pacificum</name>
    <dbReference type="NCBI Taxonomy" id="580166"/>
    <lineage>
        <taxon>Bacteria</taxon>
        <taxon>Pseudomonadati</taxon>
        <taxon>Pseudomonadota</taxon>
        <taxon>Alphaproteobacteria</taxon>
        <taxon>Rhodospirillales</taxon>
        <taxon>Oceanibaculaceae</taxon>
        <taxon>Oceanibaculum</taxon>
    </lineage>
</organism>
<proteinExistence type="predicted"/>
<evidence type="ECO:0000256" key="1">
    <source>
        <dbReference type="SAM" id="SignalP"/>
    </source>
</evidence>
<keyword evidence="1" id="KW-0732">Signal</keyword>
<reference evidence="2 3" key="1">
    <citation type="submission" date="2015-12" db="EMBL/GenBank/DDBJ databases">
        <title>Genome sequence of Oceanibaculum pacificum MCCC 1A02656.</title>
        <authorList>
            <person name="Lu L."/>
            <person name="Lai Q."/>
            <person name="Shao Z."/>
            <person name="Qian P."/>
        </authorList>
    </citation>
    <scope>NUCLEOTIDE SEQUENCE [LARGE SCALE GENOMIC DNA]</scope>
    <source>
        <strain evidence="2 3">MCCC 1A02656</strain>
    </source>
</reference>
<gene>
    <name evidence="2" type="ORF">AUP43_02885</name>
</gene>
<feature type="signal peptide" evidence="1">
    <location>
        <begin position="1"/>
        <end position="27"/>
    </location>
</feature>
<dbReference type="EMBL" id="LPXN01000127">
    <property type="protein sequence ID" value="KZD05872.1"/>
    <property type="molecule type" value="Genomic_DNA"/>
</dbReference>
<dbReference type="OrthoDB" id="7344480at2"/>
<dbReference type="RefSeq" id="WP_067558013.1">
    <property type="nucleotide sequence ID" value="NZ_LPXN01000127.1"/>
</dbReference>
<dbReference type="AlphaFoldDB" id="A0A154VX07"/>
<evidence type="ECO:0008006" key="4">
    <source>
        <dbReference type="Google" id="ProtNLM"/>
    </source>
</evidence>
<protein>
    <recommendedName>
        <fullName evidence="4">Lysozyme inhibitor LprI N-terminal domain-containing protein</fullName>
    </recommendedName>
</protein>
<accession>A0A154VX07</accession>
<feature type="chain" id="PRO_5007602074" description="Lysozyme inhibitor LprI N-terminal domain-containing protein" evidence="1">
    <location>
        <begin position="28"/>
        <end position="271"/>
    </location>
</feature>
<dbReference type="Proteomes" id="UP000076400">
    <property type="component" value="Unassembled WGS sequence"/>
</dbReference>
<sequence length="271" mass="28172">MSAYRLPLLAAAAFVALAGTAAGTAQAAPQALGLVATLSPVPLICDTEGCQAEFSAFCLQQDRDGPRPFTAYSPAEADSIRITATRADGSSIALPAEALKIVSRRGHSAVTMSLPATTLAQFGATRISIAIQPQATLLPPVVAGDPRPQSADELAMAAGPMRQVGHRVVDADDRSSAAQIIGRVSARLPGLLRYQPSAEERQAAWDQALDPQLLASASPGALQQARAAHAACDAKAAAGYAFGMRQCLATEHDRLMNGLNQEYWKALDSGS</sequence>